<dbReference type="eggNOG" id="ENOG502TAUF">
    <property type="taxonomic scope" value="Eukaryota"/>
</dbReference>
<keyword evidence="2" id="KW-0732">Signal</keyword>
<dbReference type="OrthoDB" id="7864247at2759"/>
<sequence>MQVHRLFCGLLLYYSLLLASSQDEPKVPPTEPTASPIAAEEASKPASKPEASGSSKCKSDEILSENGCVNRDNFLNKIMLRTWKDEGFGNAMARAGLVDLMQCKEDEVRTPFGCSKPPFPPHRDSNRVPVHHSSLHREQIVYSNYGSVRSVHQEKIKIEKEKRAPYTGPPISGHNVPRENYILPGRLLRSARKCRPYESPGKDGQCHLKKGKTGNYKHGNHVYGLQLRHRHEAKG</sequence>
<protein>
    <submittedName>
        <fullName evidence="3">Uncharacterized protein</fullName>
    </submittedName>
</protein>
<dbReference type="EMBL" id="CM000160">
    <property type="protein sequence ID" value="EDW97719.1"/>
    <property type="molecule type" value="Genomic_DNA"/>
</dbReference>
<dbReference type="Proteomes" id="UP000002282">
    <property type="component" value="Chromosome 3R"/>
</dbReference>
<feature type="region of interest" description="Disordered" evidence="1">
    <location>
        <begin position="22"/>
        <end position="58"/>
    </location>
</feature>
<proteinExistence type="predicted"/>
<evidence type="ECO:0000313" key="3">
    <source>
        <dbReference type="EMBL" id="EDW97719.1"/>
    </source>
</evidence>
<evidence type="ECO:0000256" key="1">
    <source>
        <dbReference type="SAM" id="MobiDB-lite"/>
    </source>
</evidence>
<reference evidence="3 4" key="2">
    <citation type="journal article" date="2007" name="PLoS Biol.">
        <title>Principles of genome evolution in the Drosophila melanogaster species group.</title>
        <authorList>
            <person name="Ranz J.M."/>
            <person name="Maurin D."/>
            <person name="Chan Y.S."/>
            <person name="von Grotthuss M."/>
            <person name="Hillier L.W."/>
            <person name="Roote J."/>
            <person name="Ashburner M."/>
            <person name="Bergman C.M."/>
        </authorList>
    </citation>
    <scope>NUCLEOTIDE SEQUENCE [LARGE SCALE GENOMIC DNA]</scope>
    <source>
        <strain evidence="4">Tai18E2 / Tucson 14021-0261.01</strain>
    </source>
</reference>
<accession>B4PU69</accession>
<feature type="region of interest" description="Disordered" evidence="1">
    <location>
        <begin position="196"/>
        <end position="219"/>
    </location>
</feature>
<dbReference type="KEGG" id="dya:Dyak_GE10121"/>
<dbReference type="AlphaFoldDB" id="B4PU69"/>
<evidence type="ECO:0000256" key="2">
    <source>
        <dbReference type="SAM" id="SignalP"/>
    </source>
</evidence>
<dbReference type="HOGENOM" id="CLU_106011_0_0_1"/>
<gene>
    <name evidence="3" type="primary">Dyak\GE10121</name>
    <name evidence="3" type="synonym">dyak_GLEANR_10075</name>
    <name evidence="3" type="synonym">GE10121</name>
    <name evidence="3" type="ORF">Dyak_GE10121</name>
</gene>
<feature type="signal peptide" evidence="2">
    <location>
        <begin position="1"/>
        <end position="21"/>
    </location>
</feature>
<organism evidence="3 4">
    <name type="scientific">Drosophila yakuba</name>
    <name type="common">Fruit fly</name>
    <dbReference type="NCBI Taxonomy" id="7245"/>
    <lineage>
        <taxon>Eukaryota</taxon>
        <taxon>Metazoa</taxon>
        <taxon>Ecdysozoa</taxon>
        <taxon>Arthropoda</taxon>
        <taxon>Hexapoda</taxon>
        <taxon>Insecta</taxon>
        <taxon>Pterygota</taxon>
        <taxon>Neoptera</taxon>
        <taxon>Endopterygota</taxon>
        <taxon>Diptera</taxon>
        <taxon>Brachycera</taxon>
        <taxon>Muscomorpha</taxon>
        <taxon>Ephydroidea</taxon>
        <taxon>Drosophilidae</taxon>
        <taxon>Drosophila</taxon>
        <taxon>Sophophora</taxon>
    </lineage>
</organism>
<dbReference type="PhylomeDB" id="B4PU69"/>
<keyword evidence="4" id="KW-1185">Reference proteome</keyword>
<reference evidence="3 4" key="1">
    <citation type="journal article" date="2007" name="Nature">
        <title>Evolution of genes and genomes on the Drosophila phylogeny.</title>
        <authorList>
            <consortium name="Drosophila 12 Genomes Consortium"/>
            <person name="Clark A.G."/>
            <person name="Eisen M.B."/>
            <person name="Smith D.R."/>
            <person name="Bergman C.M."/>
            <person name="Oliver B."/>
            <person name="Markow T.A."/>
            <person name="Kaufman T.C."/>
            <person name="Kellis M."/>
            <person name="Gelbart W."/>
            <person name="Iyer V.N."/>
            <person name="Pollard D.A."/>
            <person name="Sackton T.B."/>
            <person name="Larracuente A.M."/>
            <person name="Singh N.D."/>
            <person name="Abad J.P."/>
            <person name="Abt D.N."/>
            <person name="Adryan B."/>
            <person name="Aguade M."/>
            <person name="Akashi H."/>
            <person name="Anderson W.W."/>
            <person name="Aquadro C.F."/>
            <person name="Ardell D.H."/>
            <person name="Arguello R."/>
            <person name="Artieri C.G."/>
            <person name="Barbash D.A."/>
            <person name="Barker D."/>
            <person name="Barsanti P."/>
            <person name="Batterham P."/>
            <person name="Batzoglou S."/>
            <person name="Begun D."/>
            <person name="Bhutkar A."/>
            <person name="Blanco E."/>
            <person name="Bosak S.A."/>
            <person name="Bradley R.K."/>
            <person name="Brand A.D."/>
            <person name="Brent M.R."/>
            <person name="Brooks A.N."/>
            <person name="Brown R.H."/>
            <person name="Butlin R.K."/>
            <person name="Caggese C."/>
            <person name="Calvi B.R."/>
            <person name="Bernardo de Carvalho A."/>
            <person name="Caspi A."/>
            <person name="Castrezana S."/>
            <person name="Celniker S.E."/>
            <person name="Chang J.L."/>
            <person name="Chapple C."/>
            <person name="Chatterji S."/>
            <person name="Chinwalla A."/>
            <person name="Civetta A."/>
            <person name="Clifton S.W."/>
            <person name="Comeron J.M."/>
            <person name="Costello J.C."/>
            <person name="Coyne J.A."/>
            <person name="Daub J."/>
            <person name="David R.G."/>
            <person name="Delcher A.L."/>
            <person name="Delehaunty K."/>
            <person name="Do C.B."/>
            <person name="Ebling H."/>
            <person name="Edwards K."/>
            <person name="Eickbush T."/>
            <person name="Evans J.D."/>
            <person name="Filipski A."/>
            <person name="Findeiss S."/>
            <person name="Freyhult E."/>
            <person name="Fulton L."/>
            <person name="Fulton R."/>
            <person name="Garcia A.C."/>
            <person name="Gardiner A."/>
            <person name="Garfield D.A."/>
            <person name="Garvin B.E."/>
            <person name="Gibson G."/>
            <person name="Gilbert D."/>
            <person name="Gnerre S."/>
            <person name="Godfrey J."/>
            <person name="Good R."/>
            <person name="Gotea V."/>
            <person name="Gravely B."/>
            <person name="Greenberg A.J."/>
            <person name="Griffiths-Jones S."/>
            <person name="Gross S."/>
            <person name="Guigo R."/>
            <person name="Gustafson E.A."/>
            <person name="Haerty W."/>
            <person name="Hahn M.W."/>
            <person name="Halligan D.L."/>
            <person name="Halpern A.L."/>
            <person name="Halter G.M."/>
            <person name="Han M.V."/>
            <person name="Heger A."/>
            <person name="Hillier L."/>
            <person name="Hinrichs A.S."/>
            <person name="Holmes I."/>
            <person name="Hoskins R.A."/>
            <person name="Hubisz M.J."/>
            <person name="Hultmark D."/>
            <person name="Huntley M.A."/>
            <person name="Jaffe D.B."/>
            <person name="Jagadeeshan S."/>
            <person name="Jeck W.R."/>
            <person name="Johnson J."/>
            <person name="Jones C.D."/>
            <person name="Jordan W.C."/>
            <person name="Karpen G.H."/>
            <person name="Kataoka E."/>
            <person name="Keightley P.D."/>
            <person name="Kheradpour P."/>
            <person name="Kirkness E.F."/>
            <person name="Koerich L.B."/>
            <person name="Kristiansen K."/>
            <person name="Kudrna D."/>
            <person name="Kulathinal R.J."/>
            <person name="Kumar S."/>
            <person name="Kwok R."/>
            <person name="Lander E."/>
            <person name="Langley C.H."/>
            <person name="Lapoint R."/>
            <person name="Lazzaro B.P."/>
            <person name="Lee S.J."/>
            <person name="Levesque L."/>
            <person name="Li R."/>
            <person name="Lin C.F."/>
            <person name="Lin M.F."/>
            <person name="Lindblad-Toh K."/>
            <person name="Llopart A."/>
            <person name="Long M."/>
            <person name="Low L."/>
            <person name="Lozovsky E."/>
            <person name="Lu J."/>
            <person name="Luo M."/>
            <person name="Machado C.A."/>
            <person name="Makalowski W."/>
            <person name="Marzo M."/>
            <person name="Matsuda M."/>
            <person name="Matzkin L."/>
            <person name="McAllister B."/>
            <person name="McBride C.S."/>
            <person name="McKernan B."/>
            <person name="McKernan K."/>
            <person name="Mendez-Lago M."/>
            <person name="Minx P."/>
            <person name="Mollenhauer M.U."/>
            <person name="Montooth K."/>
            <person name="Mount S.M."/>
            <person name="Mu X."/>
            <person name="Myers E."/>
            <person name="Negre B."/>
            <person name="Newfeld S."/>
            <person name="Nielsen R."/>
            <person name="Noor M.A."/>
            <person name="O'Grady P."/>
            <person name="Pachter L."/>
            <person name="Papaceit M."/>
            <person name="Parisi M.J."/>
            <person name="Parisi M."/>
            <person name="Parts L."/>
            <person name="Pedersen J.S."/>
            <person name="Pesole G."/>
            <person name="Phillippy A.M."/>
            <person name="Ponting C.P."/>
            <person name="Pop M."/>
            <person name="Porcelli D."/>
            <person name="Powell J.R."/>
            <person name="Prohaska S."/>
            <person name="Pruitt K."/>
            <person name="Puig M."/>
            <person name="Quesneville H."/>
            <person name="Ram K.R."/>
            <person name="Rand D."/>
            <person name="Rasmussen M.D."/>
            <person name="Reed L.K."/>
            <person name="Reenan R."/>
            <person name="Reily A."/>
            <person name="Remington K.A."/>
            <person name="Rieger T.T."/>
            <person name="Ritchie M.G."/>
            <person name="Robin C."/>
            <person name="Rogers Y.H."/>
            <person name="Rohde C."/>
            <person name="Rozas J."/>
            <person name="Rubenfield M.J."/>
            <person name="Ruiz A."/>
            <person name="Russo S."/>
            <person name="Salzberg S.L."/>
            <person name="Sanchez-Gracia A."/>
            <person name="Saranga D.J."/>
            <person name="Sato H."/>
            <person name="Schaeffer S.W."/>
            <person name="Schatz M.C."/>
            <person name="Schlenke T."/>
            <person name="Schwartz R."/>
            <person name="Segarra C."/>
            <person name="Singh R.S."/>
            <person name="Sirot L."/>
            <person name="Sirota M."/>
            <person name="Sisneros N.B."/>
            <person name="Smith C.D."/>
            <person name="Smith T.F."/>
            <person name="Spieth J."/>
            <person name="Stage D.E."/>
            <person name="Stark A."/>
            <person name="Stephan W."/>
            <person name="Strausberg R.L."/>
            <person name="Strempel S."/>
            <person name="Sturgill D."/>
            <person name="Sutton G."/>
            <person name="Sutton G.G."/>
            <person name="Tao W."/>
            <person name="Teichmann S."/>
            <person name="Tobari Y.N."/>
            <person name="Tomimura Y."/>
            <person name="Tsolas J.M."/>
            <person name="Valente V.L."/>
            <person name="Venter E."/>
            <person name="Venter J.C."/>
            <person name="Vicario S."/>
            <person name="Vieira F.G."/>
            <person name="Vilella A.J."/>
            <person name="Villasante A."/>
            <person name="Walenz B."/>
            <person name="Wang J."/>
            <person name="Wasserman M."/>
            <person name="Watts T."/>
            <person name="Wilson D."/>
            <person name="Wilson R.K."/>
            <person name="Wing R.A."/>
            <person name="Wolfner M.F."/>
            <person name="Wong A."/>
            <person name="Wong G.K."/>
            <person name="Wu C.I."/>
            <person name="Wu G."/>
            <person name="Yamamoto D."/>
            <person name="Yang H.P."/>
            <person name="Yang S.P."/>
            <person name="Yorke J.A."/>
            <person name="Yoshida K."/>
            <person name="Zdobnov E."/>
            <person name="Zhang P."/>
            <person name="Zhang Y."/>
            <person name="Zimin A.V."/>
            <person name="Baldwin J."/>
            <person name="Abdouelleil A."/>
            <person name="Abdulkadir J."/>
            <person name="Abebe A."/>
            <person name="Abera B."/>
            <person name="Abreu J."/>
            <person name="Acer S.C."/>
            <person name="Aftuck L."/>
            <person name="Alexander A."/>
            <person name="An P."/>
            <person name="Anderson E."/>
            <person name="Anderson S."/>
            <person name="Arachi H."/>
            <person name="Azer M."/>
            <person name="Bachantsang P."/>
            <person name="Barry A."/>
            <person name="Bayul T."/>
            <person name="Berlin A."/>
            <person name="Bessette D."/>
            <person name="Bloom T."/>
            <person name="Blye J."/>
            <person name="Boguslavskiy L."/>
            <person name="Bonnet C."/>
            <person name="Boukhgalter B."/>
            <person name="Bourzgui I."/>
            <person name="Brown A."/>
            <person name="Cahill P."/>
            <person name="Channer S."/>
            <person name="Cheshatsang Y."/>
            <person name="Chuda L."/>
            <person name="Citroen M."/>
            <person name="Collymore A."/>
            <person name="Cooke P."/>
            <person name="Costello M."/>
            <person name="D'Aco K."/>
            <person name="Daza R."/>
            <person name="De Haan G."/>
            <person name="DeGray S."/>
            <person name="DeMaso C."/>
            <person name="Dhargay N."/>
            <person name="Dooley K."/>
            <person name="Dooley E."/>
            <person name="Doricent M."/>
            <person name="Dorje P."/>
            <person name="Dorjee K."/>
            <person name="Dupes A."/>
            <person name="Elong R."/>
            <person name="Falk J."/>
            <person name="Farina A."/>
            <person name="Faro S."/>
            <person name="Ferguson D."/>
            <person name="Fisher S."/>
            <person name="Foley C.D."/>
            <person name="Franke A."/>
            <person name="Friedrich D."/>
            <person name="Gadbois L."/>
            <person name="Gearin G."/>
            <person name="Gearin C.R."/>
            <person name="Giannoukos G."/>
            <person name="Goode T."/>
            <person name="Graham J."/>
            <person name="Grandbois E."/>
            <person name="Grewal S."/>
            <person name="Gyaltsen K."/>
            <person name="Hafez N."/>
            <person name="Hagos B."/>
            <person name="Hall J."/>
            <person name="Henson C."/>
            <person name="Hollinger A."/>
            <person name="Honan T."/>
            <person name="Huard M.D."/>
            <person name="Hughes L."/>
            <person name="Hurhula B."/>
            <person name="Husby M.E."/>
            <person name="Kamat A."/>
            <person name="Kanga B."/>
            <person name="Kashin S."/>
            <person name="Khazanovich D."/>
            <person name="Kisner P."/>
            <person name="Lance K."/>
            <person name="Lara M."/>
            <person name="Lee W."/>
            <person name="Lennon N."/>
            <person name="Letendre F."/>
            <person name="LeVine R."/>
            <person name="Lipovsky A."/>
            <person name="Liu X."/>
            <person name="Liu J."/>
            <person name="Liu S."/>
            <person name="Lokyitsang T."/>
            <person name="Lokyitsang Y."/>
            <person name="Lubonja R."/>
            <person name="Lui A."/>
            <person name="MacDonald P."/>
            <person name="Magnisalis V."/>
            <person name="Maru K."/>
            <person name="Matthews C."/>
            <person name="McCusker W."/>
            <person name="McDonough S."/>
            <person name="Mehta T."/>
            <person name="Meldrim J."/>
            <person name="Meneus L."/>
            <person name="Mihai O."/>
            <person name="Mihalev A."/>
            <person name="Mihova T."/>
            <person name="Mittelman R."/>
            <person name="Mlenga V."/>
            <person name="Montmayeur A."/>
            <person name="Mulrain L."/>
            <person name="Navidi A."/>
            <person name="Naylor J."/>
            <person name="Negash T."/>
            <person name="Nguyen T."/>
            <person name="Nguyen N."/>
            <person name="Nicol R."/>
            <person name="Norbu C."/>
            <person name="Norbu N."/>
            <person name="Novod N."/>
            <person name="O'Neill B."/>
            <person name="Osman S."/>
            <person name="Markiewicz E."/>
            <person name="Oyono O.L."/>
            <person name="Patti C."/>
            <person name="Phunkhang P."/>
            <person name="Pierre F."/>
            <person name="Priest M."/>
            <person name="Raghuraman S."/>
            <person name="Rege F."/>
            <person name="Reyes R."/>
            <person name="Rise C."/>
            <person name="Rogov P."/>
            <person name="Ross K."/>
            <person name="Ryan E."/>
            <person name="Settipalli S."/>
            <person name="Shea T."/>
            <person name="Sherpa N."/>
            <person name="Shi L."/>
            <person name="Shih D."/>
            <person name="Sparrow T."/>
            <person name="Spaulding J."/>
            <person name="Stalker J."/>
            <person name="Stange-Thomann N."/>
            <person name="Stavropoulos S."/>
            <person name="Stone C."/>
            <person name="Strader C."/>
            <person name="Tesfaye S."/>
            <person name="Thomson T."/>
            <person name="Thoulutsang Y."/>
            <person name="Thoulutsang D."/>
            <person name="Topham K."/>
            <person name="Topping I."/>
            <person name="Tsamla T."/>
            <person name="Vassiliev H."/>
            <person name="Vo A."/>
            <person name="Wangchuk T."/>
            <person name="Wangdi T."/>
            <person name="Weiand M."/>
            <person name="Wilkinson J."/>
            <person name="Wilson A."/>
            <person name="Yadav S."/>
            <person name="Young G."/>
            <person name="Yu Q."/>
            <person name="Zembek L."/>
            <person name="Zhong D."/>
            <person name="Zimmer A."/>
            <person name="Zwirko Z."/>
            <person name="Jaffe D.B."/>
            <person name="Alvarez P."/>
            <person name="Brockman W."/>
            <person name="Butler J."/>
            <person name="Chin C."/>
            <person name="Gnerre S."/>
            <person name="Grabherr M."/>
            <person name="Kleber M."/>
            <person name="Mauceli E."/>
            <person name="MacCallum I."/>
        </authorList>
    </citation>
    <scope>NUCLEOTIDE SEQUENCE [LARGE SCALE GENOMIC DNA]</scope>
    <source>
        <strain evidence="4">Tai18E2 / Tucson 14021-0261.01</strain>
    </source>
</reference>
<name>B4PU69_DROYA</name>
<evidence type="ECO:0000313" key="4">
    <source>
        <dbReference type="Proteomes" id="UP000002282"/>
    </source>
</evidence>
<dbReference type="OMA" id="WQDEGFG"/>
<feature type="chain" id="PRO_5002819710" evidence="2">
    <location>
        <begin position="22"/>
        <end position="235"/>
    </location>
</feature>